<reference evidence="2" key="1">
    <citation type="submission" date="2024-07" db="EMBL/GenBank/DDBJ databases">
        <title>Complete genome sequences of cellulolytic bacteria, Kitasatospora sp. CMC57 and Streptomyces sp. CMC78, isolated from Japanese agricultural soil.</title>
        <authorList>
            <person name="Hashimoto T."/>
            <person name="Ito M."/>
            <person name="Iwamoto M."/>
            <person name="Fukahori D."/>
            <person name="Shoda T."/>
            <person name="Sakoda M."/>
            <person name="Morohoshi T."/>
            <person name="Mitsuboshi M."/>
            <person name="Nishizawa T."/>
        </authorList>
    </citation>
    <scope>NUCLEOTIDE SEQUENCE</scope>
    <source>
        <strain evidence="2">CMC78</strain>
    </source>
</reference>
<dbReference type="EMBL" id="AP035884">
    <property type="protein sequence ID" value="BFP51447.1"/>
    <property type="molecule type" value="Genomic_DNA"/>
</dbReference>
<gene>
    <name evidence="2" type="ORF">SCMC78_12540</name>
</gene>
<organism evidence="2">
    <name type="scientific">Streptomyces sp. CMC78</name>
    <dbReference type="NCBI Taxonomy" id="3231512"/>
    <lineage>
        <taxon>Bacteria</taxon>
        <taxon>Bacillati</taxon>
        <taxon>Actinomycetota</taxon>
        <taxon>Actinomycetes</taxon>
        <taxon>Kitasatosporales</taxon>
        <taxon>Streptomycetaceae</taxon>
        <taxon>Streptomyces</taxon>
    </lineage>
</organism>
<evidence type="ECO:0000256" key="1">
    <source>
        <dbReference type="SAM" id="MobiDB-lite"/>
    </source>
</evidence>
<feature type="region of interest" description="Disordered" evidence="1">
    <location>
        <begin position="178"/>
        <end position="206"/>
    </location>
</feature>
<sequence>MNDKIEIPVEPPGGFAWPWDEERNRPVLLGVPGAPVPGTKVARDGTVMIDGPHSTTHAFLNHFDPVAGLYSSFLGAMGDETHKVPRWAVTWAAAASVDVFQVAACGLVPVRRDGSQVNDGWKNLSSLAPKAESPDYLSQEDIHRAELTHCENHFHSPRERGSWDGSKIRTGTDCMLPDGNRIKTKKKGTKSVSYLPATGETQRKDY</sequence>
<protein>
    <submittedName>
        <fullName evidence="2">Uncharacterized protein</fullName>
    </submittedName>
</protein>
<dbReference type="RefSeq" id="WP_351446628.1">
    <property type="nucleotide sequence ID" value="NZ_AP035884.1"/>
</dbReference>
<evidence type="ECO:0000313" key="2">
    <source>
        <dbReference type="EMBL" id="BFP51447.1"/>
    </source>
</evidence>
<name>A0AB33K6T4_9ACTN</name>
<dbReference type="KEGG" id="stcm:SCMC78_12540"/>
<accession>A0AB33K6T4</accession>
<proteinExistence type="predicted"/>
<dbReference type="AlphaFoldDB" id="A0AB33K6T4"/>